<dbReference type="InterPro" id="IPR018060">
    <property type="entry name" value="HTH_AraC"/>
</dbReference>
<feature type="domain" description="HTH araC/xylS-type" evidence="4">
    <location>
        <begin position="21"/>
        <end position="96"/>
    </location>
</feature>
<sequence>MRRDFWPSNGVPWRDRVPDDVSRPRLQELFHERGHHASDWIWTRRLTVAAQRLTDPASVHLPIGTLAYECGFFGPAHFSRRFRDRHGLSRRAYRDAASLRSAGAARGLGADGLGL</sequence>
<dbReference type="SUPFAM" id="SSF46689">
    <property type="entry name" value="Homeodomain-like"/>
    <property type="match status" value="1"/>
</dbReference>
<keyword evidence="2" id="KW-0238">DNA-binding</keyword>
<name>A0A6B9FRV6_9HYPH</name>
<dbReference type="SMART" id="SM00342">
    <property type="entry name" value="HTH_ARAC"/>
    <property type="match status" value="1"/>
</dbReference>
<dbReference type="KEGG" id="mmes:MMSR116_27115"/>
<dbReference type="Gene3D" id="1.10.10.60">
    <property type="entry name" value="Homeodomain-like"/>
    <property type="match status" value="1"/>
</dbReference>
<evidence type="ECO:0000313" key="6">
    <source>
        <dbReference type="Proteomes" id="UP000012488"/>
    </source>
</evidence>
<dbReference type="OrthoDB" id="252470at2"/>
<dbReference type="GO" id="GO:0003700">
    <property type="term" value="F:DNA-binding transcription factor activity"/>
    <property type="evidence" value="ECO:0007669"/>
    <property type="project" value="InterPro"/>
</dbReference>
<keyword evidence="3" id="KW-0804">Transcription</keyword>
<dbReference type="GO" id="GO:0043565">
    <property type="term" value="F:sequence-specific DNA binding"/>
    <property type="evidence" value="ECO:0007669"/>
    <property type="project" value="InterPro"/>
</dbReference>
<dbReference type="Proteomes" id="UP000012488">
    <property type="component" value="Chromosome"/>
</dbReference>
<keyword evidence="1" id="KW-0805">Transcription regulation</keyword>
<protein>
    <submittedName>
        <fullName evidence="5">AraC family transcriptional regulator</fullName>
    </submittedName>
</protein>
<dbReference type="Pfam" id="PF12833">
    <property type="entry name" value="HTH_18"/>
    <property type="match status" value="1"/>
</dbReference>
<evidence type="ECO:0000256" key="2">
    <source>
        <dbReference type="ARBA" id="ARBA00023125"/>
    </source>
</evidence>
<evidence type="ECO:0000256" key="1">
    <source>
        <dbReference type="ARBA" id="ARBA00023015"/>
    </source>
</evidence>
<dbReference type="InterPro" id="IPR009057">
    <property type="entry name" value="Homeodomain-like_sf"/>
</dbReference>
<organism evidence="5 6">
    <name type="scientific">Methylobacterium mesophilicum SR1.6/6</name>
    <dbReference type="NCBI Taxonomy" id="908290"/>
    <lineage>
        <taxon>Bacteria</taxon>
        <taxon>Pseudomonadati</taxon>
        <taxon>Pseudomonadota</taxon>
        <taxon>Alphaproteobacteria</taxon>
        <taxon>Hyphomicrobiales</taxon>
        <taxon>Methylobacteriaceae</taxon>
        <taxon>Methylobacterium</taxon>
    </lineage>
</organism>
<dbReference type="AlphaFoldDB" id="A0A6B9FRV6"/>
<evidence type="ECO:0000259" key="4">
    <source>
        <dbReference type="PROSITE" id="PS01124"/>
    </source>
</evidence>
<proteinExistence type="predicted"/>
<dbReference type="PROSITE" id="PS01124">
    <property type="entry name" value="HTH_ARAC_FAMILY_2"/>
    <property type="match status" value="1"/>
</dbReference>
<evidence type="ECO:0000313" key="5">
    <source>
        <dbReference type="EMBL" id="QGY05157.1"/>
    </source>
</evidence>
<dbReference type="EMBL" id="CP043538">
    <property type="protein sequence ID" value="QGY05157.1"/>
    <property type="molecule type" value="Genomic_DNA"/>
</dbReference>
<dbReference type="InterPro" id="IPR018062">
    <property type="entry name" value="HTH_AraC-typ_CS"/>
</dbReference>
<gene>
    <name evidence="5" type="ORF">MMSR116_27115</name>
</gene>
<dbReference type="PROSITE" id="PS00041">
    <property type="entry name" value="HTH_ARAC_FAMILY_1"/>
    <property type="match status" value="1"/>
</dbReference>
<accession>A0A6B9FRV6</accession>
<reference evidence="5 6" key="2">
    <citation type="journal article" date="2013" name="Genome Announc.">
        <title>Draft Genome Sequence of Methylobacterium mesophilicum Strain SR1.6/6, Isolated from Citrus sinensis.</title>
        <authorList>
            <person name="Marinho Almeida D."/>
            <person name="Dini-Andreote F."/>
            <person name="Camargo Neves A.A."/>
            <person name="Juca Ramos R.T."/>
            <person name="Andreote F.D."/>
            <person name="Carneiro A.R."/>
            <person name="Oliveira de Souza Lima A."/>
            <person name="Caracciolo Gomes de Sa P.H."/>
            <person name="Ribeiro Barbosa M.S."/>
            <person name="Araujo W.L."/>
            <person name="Silva A."/>
        </authorList>
    </citation>
    <scope>NUCLEOTIDE SEQUENCE [LARGE SCALE GENOMIC DNA]</scope>
    <source>
        <strain evidence="5 6">SR1.6/6</strain>
    </source>
</reference>
<reference evidence="5 6" key="1">
    <citation type="journal article" date="2012" name="Genet. Mol. Biol.">
        <title>Analysis of 16S rRNA and mxaF genes revealing insights into Methylobacterium niche-specific plant association.</title>
        <authorList>
            <person name="Dourado M.N."/>
            <person name="Andreote F.D."/>
            <person name="Dini-Andreote F."/>
            <person name="Conti R."/>
            <person name="Araujo J.M."/>
            <person name="Araujo W.L."/>
        </authorList>
    </citation>
    <scope>NUCLEOTIDE SEQUENCE [LARGE SCALE GENOMIC DNA]</scope>
    <source>
        <strain evidence="5 6">SR1.6/6</strain>
    </source>
</reference>
<evidence type="ECO:0000256" key="3">
    <source>
        <dbReference type="ARBA" id="ARBA00023163"/>
    </source>
</evidence>